<dbReference type="Gene3D" id="3.60.160.10">
    <property type="entry name" value="Mitochondrial biogenesis AIM24"/>
    <property type="match status" value="1"/>
</dbReference>
<dbReference type="InterPro" id="IPR002838">
    <property type="entry name" value="AIM24"/>
</dbReference>
<protein>
    <recommendedName>
        <fullName evidence="2">TIGR00266 family protein</fullName>
    </recommendedName>
</protein>
<dbReference type="EMBL" id="MT631505">
    <property type="protein sequence ID" value="QNO52255.1"/>
    <property type="molecule type" value="Genomic_DNA"/>
</dbReference>
<gene>
    <name evidence="1" type="ORF">BPDGFPMF_00014</name>
</gene>
<name>A0A7G9YW71_9EURY</name>
<dbReference type="NCBIfam" id="TIGR00266">
    <property type="entry name" value="TIGR00266 family protein"/>
    <property type="match status" value="1"/>
</dbReference>
<dbReference type="SUPFAM" id="SSF51219">
    <property type="entry name" value="TRAP-like"/>
    <property type="match status" value="1"/>
</dbReference>
<dbReference type="PANTHER" id="PTHR43657:SF1">
    <property type="entry name" value="ALTERED INHERITANCE OF MITOCHONDRIA PROTEIN 24, MITOCHONDRIAL"/>
    <property type="match status" value="1"/>
</dbReference>
<dbReference type="InterPro" id="IPR016031">
    <property type="entry name" value="Trp_RNA-bd_attenuator-like_dom"/>
</dbReference>
<sequence length="240" mass="25000">MEYEIVGDNLQMVVTKVSSGEMVYGEAGAMVYMSDNVVMNAKAKGGFLKGLKRKFTGETFFLTEFTSSGDGFVAFAGNAPGRIKAIELKGNEFLAQKDAFLCAQEGVDLDIAFTKKLGAGLFGGEGFVLERLSGNGTAFIHACGDFVEMDLAAGEVVKVDTGSVVGFDSTVGYDITMAGNVKSMLFGGEGIFLTTLKGPGHVILQSMTIKNLAAAIMPFMSSGTSGKSSSPLSIGGLLGD</sequence>
<evidence type="ECO:0008006" key="2">
    <source>
        <dbReference type="Google" id="ProtNLM"/>
    </source>
</evidence>
<accession>A0A7G9YW71</accession>
<organism evidence="1">
    <name type="scientific">Candidatus Methanophagaceae archaeon ANME-1 ERB6</name>
    <dbReference type="NCBI Taxonomy" id="2759912"/>
    <lineage>
        <taxon>Archaea</taxon>
        <taxon>Methanobacteriati</taxon>
        <taxon>Methanobacteriota</taxon>
        <taxon>Stenosarchaea group</taxon>
        <taxon>Methanomicrobia</taxon>
        <taxon>Candidatus Methanophagales</taxon>
        <taxon>Candidatus Methanophagaceae</taxon>
    </lineage>
</organism>
<proteinExistence type="predicted"/>
<reference evidence="1" key="1">
    <citation type="submission" date="2020-06" db="EMBL/GenBank/DDBJ databases">
        <title>Unique genomic features of the anaerobic methanotrophic archaea.</title>
        <authorList>
            <person name="Chadwick G.L."/>
            <person name="Skennerton C.T."/>
            <person name="Laso-Perez R."/>
            <person name="Leu A.O."/>
            <person name="Speth D.R."/>
            <person name="Yu H."/>
            <person name="Morgan-Lang C."/>
            <person name="Hatzenpichler R."/>
            <person name="Goudeau D."/>
            <person name="Malmstrom R."/>
            <person name="Brazelton W.J."/>
            <person name="Woyke T."/>
            <person name="Hallam S.J."/>
            <person name="Tyson G.W."/>
            <person name="Wegener G."/>
            <person name="Boetius A."/>
            <person name="Orphan V."/>
        </authorList>
    </citation>
    <scope>NUCLEOTIDE SEQUENCE</scope>
</reference>
<dbReference type="Pfam" id="PF01987">
    <property type="entry name" value="AIM24"/>
    <property type="match status" value="1"/>
</dbReference>
<dbReference type="AlphaFoldDB" id="A0A7G9YW71"/>
<dbReference type="InterPro" id="IPR036983">
    <property type="entry name" value="AIM24_sf"/>
</dbReference>
<dbReference type="PANTHER" id="PTHR43657">
    <property type="entry name" value="TRYPTOPHAN RNA-BINDING ATTENUATOR PROTEIN-LIKE PROTEIN"/>
    <property type="match status" value="1"/>
</dbReference>
<evidence type="ECO:0000313" key="1">
    <source>
        <dbReference type="EMBL" id="QNO52255.1"/>
    </source>
</evidence>